<feature type="chain" id="PRO_5019258096" evidence="1">
    <location>
        <begin position="28"/>
        <end position="359"/>
    </location>
</feature>
<evidence type="ECO:0000313" key="3">
    <source>
        <dbReference type="Proteomes" id="UP000278085"/>
    </source>
</evidence>
<evidence type="ECO:0000256" key="1">
    <source>
        <dbReference type="SAM" id="SignalP"/>
    </source>
</evidence>
<proteinExistence type="predicted"/>
<evidence type="ECO:0000313" key="2">
    <source>
        <dbReference type="EMBL" id="RSZ58390.1"/>
    </source>
</evidence>
<protein>
    <submittedName>
        <fullName evidence="2">DUF4034 domain-containing protein</fullName>
    </submittedName>
</protein>
<dbReference type="EMBL" id="RXLQ01000007">
    <property type="protein sequence ID" value="RSZ58390.1"/>
    <property type="molecule type" value="Genomic_DNA"/>
</dbReference>
<name>A0A430HLL2_9BURK</name>
<organism evidence="2 3">
    <name type="scientific">Massilia atriviolacea</name>
    <dbReference type="NCBI Taxonomy" id="2495579"/>
    <lineage>
        <taxon>Bacteria</taxon>
        <taxon>Pseudomonadati</taxon>
        <taxon>Pseudomonadota</taxon>
        <taxon>Betaproteobacteria</taxon>
        <taxon>Burkholderiales</taxon>
        <taxon>Oxalobacteraceae</taxon>
        <taxon>Telluria group</taxon>
        <taxon>Massilia</taxon>
    </lineage>
</organism>
<keyword evidence="1" id="KW-0732">Signal</keyword>
<dbReference type="RefSeq" id="WP_126074963.1">
    <property type="nucleotide sequence ID" value="NZ_CP051166.1"/>
</dbReference>
<accession>A0A430HLL2</accession>
<comment type="caution">
    <text evidence="2">The sequence shown here is derived from an EMBL/GenBank/DDBJ whole genome shotgun (WGS) entry which is preliminary data.</text>
</comment>
<feature type="signal peptide" evidence="1">
    <location>
        <begin position="1"/>
        <end position="27"/>
    </location>
</feature>
<sequence length="359" mass="40292">MKLNWQRSTTMSACVLILISSLNTASACTQNNHIRPAEMIADEVHELMKGKNYKKLDALYAAYSKKTTSDNVSALSPFFSGIAQSFNVACSKQARSNEEWLAHQASLSAWLESSPGSMAARLALALFDIEYAWYGRGSGYASTVDAASMKLFKQRMESAKRQLDALAGPGKDIPAWYQGMLSVGLAQGWTHEKFDALYDKAARIDPYYLDIHYTNVAFHAAKWYGSDGEELSAIDRAARLTKGRLGEAMYTRLHSTKAQSPEMFETGGANWKRMKAGFEDYLRIHSESRTRNNYAFYACMARDKPTLRQQLALLGRDLDPKKWNNDLQYAYCTTYAKSSGLHEKPKCFTRSDTGAHFCE</sequence>
<gene>
    <name evidence="2" type="ORF">EJB06_15720</name>
</gene>
<dbReference type="AlphaFoldDB" id="A0A430HLL2"/>
<dbReference type="OrthoDB" id="8099246at2"/>
<keyword evidence="3" id="KW-1185">Reference proteome</keyword>
<dbReference type="PROSITE" id="PS51257">
    <property type="entry name" value="PROKAR_LIPOPROTEIN"/>
    <property type="match status" value="1"/>
</dbReference>
<dbReference type="Proteomes" id="UP000278085">
    <property type="component" value="Unassembled WGS sequence"/>
</dbReference>
<reference evidence="2 3" key="1">
    <citation type="submission" date="2018-12" db="EMBL/GenBank/DDBJ databases">
        <authorList>
            <person name="Yang E."/>
        </authorList>
    </citation>
    <scope>NUCLEOTIDE SEQUENCE [LARGE SCALE GENOMIC DNA]</scope>
    <source>
        <strain evidence="2 3">SOD</strain>
    </source>
</reference>